<proteinExistence type="inferred from homology"/>
<evidence type="ECO:0000256" key="2">
    <source>
        <dbReference type="ARBA" id="ARBA00022679"/>
    </source>
</evidence>
<feature type="domain" description="Maltose/galactoside acetyltransferase" evidence="3">
    <location>
        <begin position="20"/>
        <end position="56"/>
    </location>
</feature>
<gene>
    <name evidence="4" type="ORF">MHUMG1_08500</name>
</gene>
<comment type="caution">
    <text evidence="4">The sequence shown here is derived from an EMBL/GenBank/DDBJ whole genome shotgun (WGS) entry which is preliminary data.</text>
</comment>
<accession>A0A9P8S4Y9</accession>
<evidence type="ECO:0000313" key="5">
    <source>
        <dbReference type="Proteomes" id="UP000764110"/>
    </source>
</evidence>
<organism evidence="4 5">
    <name type="scientific">Metarhizium humberi</name>
    <dbReference type="NCBI Taxonomy" id="2596975"/>
    <lineage>
        <taxon>Eukaryota</taxon>
        <taxon>Fungi</taxon>
        <taxon>Dikarya</taxon>
        <taxon>Ascomycota</taxon>
        <taxon>Pezizomycotina</taxon>
        <taxon>Sordariomycetes</taxon>
        <taxon>Hypocreomycetidae</taxon>
        <taxon>Hypocreales</taxon>
        <taxon>Clavicipitaceae</taxon>
        <taxon>Metarhizium</taxon>
    </lineage>
</organism>
<sequence length="80" mass="9521">MAQSNVKQQLLHSVEWTKAQRGEAYDGNVPELVAARQRYMRACDALNDPRDYSWRNQVELWRREPCQDNSQDHYCHGRDE</sequence>
<dbReference type="Proteomes" id="UP000764110">
    <property type="component" value="Unassembled WGS sequence"/>
</dbReference>
<keyword evidence="5" id="KW-1185">Reference proteome</keyword>
<dbReference type="Pfam" id="PF12464">
    <property type="entry name" value="Mac"/>
    <property type="match status" value="1"/>
</dbReference>
<dbReference type="EMBL" id="JACEFI010000019">
    <property type="protein sequence ID" value="KAH0593749.1"/>
    <property type="molecule type" value="Genomic_DNA"/>
</dbReference>
<evidence type="ECO:0000259" key="3">
    <source>
        <dbReference type="Pfam" id="PF12464"/>
    </source>
</evidence>
<evidence type="ECO:0000313" key="4">
    <source>
        <dbReference type="EMBL" id="KAH0593749.1"/>
    </source>
</evidence>
<protein>
    <recommendedName>
        <fullName evidence="3">Maltose/galactoside acetyltransferase domain-containing protein</fullName>
    </recommendedName>
</protein>
<comment type="similarity">
    <text evidence="1">Belongs to the transferase hexapeptide repeat family.</text>
</comment>
<reference evidence="4 5" key="1">
    <citation type="submission" date="2020-07" db="EMBL/GenBank/DDBJ databases">
        <title>Metarhizium humberi genome.</title>
        <authorList>
            <person name="Lysoe E."/>
        </authorList>
    </citation>
    <scope>NUCLEOTIDE SEQUENCE [LARGE SCALE GENOMIC DNA]</scope>
    <source>
        <strain evidence="4 5">ESALQ1638</strain>
    </source>
</reference>
<dbReference type="AlphaFoldDB" id="A0A9P8S4Y9"/>
<dbReference type="GO" id="GO:0016407">
    <property type="term" value="F:acetyltransferase activity"/>
    <property type="evidence" value="ECO:0007669"/>
    <property type="project" value="InterPro"/>
</dbReference>
<keyword evidence="2" id="KW-0808">Transferase</keyword>
<evidence type="ECO:0000256" key="1">
    <source>
        <dbReference type="ARBA" id="ARBA00007274"/>
    </source>
</evidence>
<name>A0A9P8S4Y9_9HYPO</name>
<dbReference type="InterPro" id="IPR024688">
    <property type="entry name" value="Mac_dom"/>
</dbReference>